<dbReference type="Pfam" id="PF05504">
    <property type="entry name" value="Spore_GerAC"/>
    <property type="match status" value="1"/>
</dbReference>
<dbReference type="AlphaFoldDB" id="A0A7C5Z7H9"/>
<evidence type="ECO:0000256" key="6">
    <source>
        <dbReference type="ARBA" id="ARBA00023139"/>
    </source>
</evidence>
<organism evidence="10">
    <name type="scientific">Caldicellulosiruptor owensensis</name>
    <dbReference type="NCBI Taxonomy" id="55205"/>
    <lineage>
        <taxon>Bacteria</taxon>
        <taxon>Bacillati</taxon>
        <taxon>Bacillota</taxon>
        <taxon>Bacillota incertae sedis</taxon>
        <taxon>Caldicellulosiruptorales</taxon>
        <taxon>Caldicellulosiruptoraceae</taxon>
        <taxon>Caldicellulosiruptor</taxon>
    </lineage>
</organism>
<comment type="caution">
    <text evidence="10">The sequence shown here is derived from an EMBL/GenBank/DDBJ whole genome shotgun (WGS) entry which is preliminary data.</text>
</comment>
<evidence type="ECO:0000256" key="2">
    <source>
        <dbReference type="ARBA" id="ARBA00007886"/>
    </source>
</evidence>
<keyword evidence="4" id="KW-0732">Signal</keyword>
<reference evidence="10" key="1">
    <citation type="journal article" date="2020" name="mSystems">
        <title>Genome- and Community-Level Interaction Insights into Carbon Utilization and Element Cycling Functions of Hydrothermarchaeota in Hydrothermal Sediment.</title>
        <authorList>
            <person name="Zhou Z."/>
            <person name="Liu Y."/>
            <person name="Xu W."/>
            <person name="Pan J."/>
            <person name="Luo Z.H."/>
            <person name="Li M."/>
        </authorList>
    </citation>
    <scope>NUCLEOTIDE SEQUENCE [LARGE SCALE GENOMIC DNA]</scope>
    <source>
        <strain evidence="10">SpSt-102</strain>
    </source>
</reference>
<dbReference type="PANTHER" id="PTHR35789">
    <property type="entry name" value="SPORE GERMINATION PROTEIN B3"/>
    <property type="match status" value="1"/>
</dbReference>
<feature type="domain" description="Spore germination GerAC-like C-terminal" evidence="8">
    <location>
        <begin position="217"/>
        <end position="370"/>
    </location>
</feature>
<dbReference type="InterPro" id="IPR046953">
    <property type="entry name" value="Spore_GerAC-like_C"/>
</dbReference>
<evidence type="ECO:0000256" key="3">
    <source>
        <dbReference type="ARBA" id="ARBA00022544"/>
    </source>
</evidence>
<keyword evidence="5" id="KW-0472">Membrane</keyword>
<dbReference type="Gene3D" id="6.20.190.10">
    <property type="entry name" value="Nutrient germinant receptor protein C, domain 1"/>
    <property type="match status" value="1"/>
</dbReference>
<keyword evidence="6" id="KW-0564">Palmitate</keyword>
<keyword evidence="7" id="KW-0449">Lipoprotein</keyword>
<comment type="subcellular location">
    <subcellularLocation>
        <location evidence="1">Membrane</location>
        <topology evidence="1">Lipid-anchor</topology>
    </subcellularLocation>
</comment>
<gene>
    <name evidence="10" type="ORF">ENL71_01895</name>
</gene>
<evidence type="ECO:0000259" key="9">
    <source>
        <dbReference type="Pfam" id="PF25198"/>
    </source>
</evidence>
<feature type="domain" description="Spore germination protein N-terminal" evidence="9">
    <location>
        <begin position="23"/>
        <end position="199"/>
    </location>
</feature>
<evidence type="ECO:0000256" key="1">
    <source>
        <dbReference type="ARBA" id="ARBA00004635"/>
    </source>
</evidence>
<dbReference type="InterPro" id="IPR008844">
    <property type="entry name" value="Spore_GerAC-like"/>
</dbReference>
<dbReference type="InterPro" id="IPR057336">
    <property type="entry name" value="GerAC_N"/>
</dbReference>
<proteinExistence type="inferred from homology"/>
<dbReference type="Pfam" id="PF25198">
    <property type="entry name" value="Spore_GerAC_N"/>
    <property type="match status" value="1"/>
</dbReference>
<dbReference type="Gene3D" id="3.30.300.210">
    <property type="entry name" value="Nutrient germinant receptor protein C, domain 3"/>
    <property type="match status" value="1"/>
</dbReference>
<protein>
    <submittedName>
        <fullName evidence="10">Ger(X)C family spore germination protein</fullName>
    </submittedName>
</protein>
<dbReference type="EMBL" id="DRUZ01000028">
    <property type="protein sequence ID" value="HHS01278.1"/>
    <property type="molecule type" value="Genomic_DNA"/>
</dbReference>
<comment type="similarity">
    <text evidence="2">Belongs to the GerABKC lipoprotein family.</text>
</comment>
<evidence type="ECO:0000259" key="8">
    <source>
        <dbReference type="Pfam" id="PF05504"/>
    </source>
</evidence>
<dbReference type="PANTHER" id="PTHR35789:SF1">
    <property type="entry name" value="SPORE GERMINATION PROTEIN B3"/>
    <property type="match status" value="1"/>
</dbReference>
<evidence type="ECO:0000313" key="10">
    <source>
        <dbReference type="EMBL" id="HHS01278.1"/>
    </source>
</evidence>
<evidence type="ECO:0000256" key="7">
    <source>
        <dbReference type="ARBA" id="ARBA00023288"/>
    </source>
</evidence>
<evidence type="ECO:0000256" key="5">
    <source>
        <dbReference type="ARBA" id="ARBA00023136"/>
    </source>
</evidence>
<evidence type="ECO:0000256" key="4">
    <source>
        <dbReference type="ARBA" id="ARBA00022729"/>
    </source>
</evidence>
<dbReference type="InterPro" id="IPR038501">
    <property type="entry name" value="Spore_GerAC_C_sf"/>
</dbReference>
<dbReference type="PROSITE" id="PS51257">
    <property type="entry name" value="PROKAR_LIPOPROTEIN"/>
    <property type="match status" value="1"/>
</dbReference>
<name>A0A7C5Z7H9_9FIRM</name>
<dbReference type="NCBIfam" id="TIGR02887">
    <property type="entry name" value="spore_ger_x_C"/>
    <property type="match status" value="1"/>
</dbReference>
<sequence length="374" mass="42729">MKKVISILLSICSIVIFLTGCWNRKELNDILIVQAVGVDKNKSGDFKLTYQVLKPNVLKNPTNLPSSPQQKGVWCFSSTGKTIFDSIRNATLSSNKKLFFSHNKIIVISSKIATNGIKDILDIFLRDQEMRSDAYLIVTSQNIEKFLDTTSPIESIPAKELENVIKNYFANAKTFPVRLYEFQKMSMSKSKTAVVPFVTTKSPLKQSSQKQMFYVEKMAIFNNFKLVGYLTHEEMRGLLWVFDKVRSGIYPIKLREGLFSLELIQSSTIIDVKRKDGKAFFTLQIITESNLGEKHLNSSISSSLMGKIKEELCKSIKNDIKKTVKKSFELKCDILHLGDIYYSSYKEHLKFDKNSISVSIVVKPFIRRFGMMKE</sequence>
<dbReference type="GO" id="GO:0016020">
    <property type="term" value="C:membrane"/>
    <property type="evidence" value="ECO:0007669"/>
    <property type="project" value="UniProtKB-SubCell"/>
</dbReference>
<accession>A0A7C5Z7H9</accession>
<keyword evidence="3" id="KW-0309">Germination</keyword>
<dbReference type="GO" id="GO:0009847">
    <property type="term" value="P:spore germination"/>
    <property type="evidence" value="ECO:0007669"/>
    <property type="project" value="InterPro"/>
</dbReference>